<sequence>MIRKAFTGLAVCLLIAGVAMAQEKTKTAAKSKKEDAACKTTAKGKSCCQQPSKTASLRMAAANKTKAKAQ</sequence>
<proteinExistence type="predicted"/>
<feature type="chain" id="PRO_5011440740" evidence="1">
    <location>
        <begin position="22"/>
        <end position="70"/>
    </location>
</feature>
<organism evidence="2 3">
    <name type="scientific">Chitinophaga arvensicola</name>
    <dbReference type="NCBI Taxonomy" id="29529"/>
    <lineage>
        <taxon>Bacteria</taxon>
        <taxon>Pseudomonadati</taxon>
        <taxon>Bacteroidota</taxon>
        <taxon>Chitinophagia</taxon>
        <taxon>Chitinophagales</taxon>
        <taxon>Chitinophagaceae</taxon>
        <taxon>Chitinophaga</taxon>
    </lineage>
</organism>
<name>A0A1I0PE19_9BACT</name>
<dbReference type="Proteomes" id="UP000199310">
    <property type="component" value="Unassembled WGS sequence"/>
</dbReference>
<evidence type="ECO:0000256" key="1">
    <source>
        <dbReference type="SAM" id="SignalP"/>
    </source>
</evidence>
<evidence type="ECO:0000313" key="2">
    <source>
        <dbReference type="EMBL" id="SEW12662.1"/>
    </source>
</evidence>
<dbReference type="OrthoDB" id="9948864at2"/>
<dbReference type="STRING" id="29529.SAMN04488122_0734"/>
<evidence type="ECO:0000313" key="3">
    <source>
        <dbReference type="Proteomes" id="UP000199310"/>
    </source>
</evidence>
<reference evidence="3" key="1">
    <citation type="submission" date="2016-10" db="EMBL/GenBank/DDBJ databases">
        <authorList>
            <person name="Varghese N."/>
            <person name="Submissions S."/>
        </authorList>
    </citation>
    <scope>NUCLEOTIDE SEQUENCE [LARGE SCALE GENOMIC DNA]</scope>
    <source>
        <strain evidence="3">DSM 3695</strain>
    </source>
</reference>
<protein>
    <submittedName>
        <fullName evidence="2">Uncharacterized protein</fullName>
    </submittedName>
</protein>
<dbReference type="EMBL" id="FOJG01000001">
    <property type="protein sequence ID" value="SEW12662.1"/>
    <property type="molecule type" value="Genomic_DNA"/>
</dbReference>
<keyword evidence="1" id="KW-0732">Signal</keyword>
<keyword evidence="3" id="KW-1185">Reference proteome</keyword>
<feature type="signal peptide" evidence="1">
    <location>
        <begin position="1"/>
        <end position="21"/>
    </location>
</feature>
<accession>A0A1I0PE19</accession>
<dbReference type="RefSeq" id="WP_089890718.1">
    <property type="nucleotide sequence ID" value="NZ_FOJG01000001.1"/>
</dbReference>
<dbReference type="AlphaFoldDB" id="A0A1I0PE19"/>
<gene>
    <name evidence="2" type="ORF">SAMN04488122_0734</name>
</gene>